<sequence length="41" mass="4472">MDEFGKNGPNDVQTETPVEARSEDLVLNCATAAGFIEFLEI</sequence>
<evidence type="ECO:0000313" key="3">
    <source>
        <dbReference type="Proteomes" id="UP000239735"/>
    </source>
</evidence>
<feature type="region of interest" description="Disordered" evidence="1">
    <location>
        <begin position="1"/>
        <end position="21"/>
    </location>
</feature>
<dbReference type="AlphaFoldDB" id="A0A2N9LPV1"/>
<reference evidence="3" key="1">
    <citation type="submission" date="2018-02" db="EMBL/GenBank/DDBJ databases">
        <authorList>
            <person name="Hausmann B."/>
        </authorList>
    </citation>
    <scope>NUCLEOTIDE SEQUENCE [LARGE SCALE GENOMIC DNA]</scope>
    <source>
        <strain evidence="3">Peat soil MAG SbA5</strain>
    </source>
</reference>
<evidence type="ECO:0000313" key="2">
    <source>
        <dbReference type="EMBL" id="SPE25204.1"/>
    </source>
</evidence>
<evidence type="ECO:0000256" key="1">
    <source>
        <dbReference type="SAM" id="MobiDB-lite"/>
    </source>
</evidence>
<name>A0A2N9LPV1_9BACT</name>
<protein>
    <submittedName>
        <fullName evidence="2">Uncharacterized protein</fullName>
    </submittedName>
</protein>
<gene>
    <name evidence="2" type="ORF">SBA5_490002</name>
</gene>
<dbReference type="Proteomes" id="UP000239735">
    <property type="component" value="Unassembled WGS sequence"/>
</dbReference>
<accession>A0A2N9LPV1</accession>
<organism evidence="2 3">
    <name type="scientific">Candidatus Sulfuritelmatomonas gaucii</name>
    <dbReference type="NCBI Taxonomy" id="2043161"/>
    <lineage>
        <taxon>Bacteria</taxon>
        <taxon>Pseudomonadati</taxon>
        <taxon>Acidobacteriota</taxon>
        <taxon>Terriglobia</taxon>
        <taxon>Terriglobales</taxon>
        <taxon>Acidobacteriaceae</taxon>
        <taxon>Candidatus Sulfuritelmatomonas</taxon>
    </lineage>
</organism>
<proteinExistence type="predicted"/>
<dbReference type="EMBL" id="OKRB01000107">
    <property type="protein sequence ID" value="SPE25204.1"/>
    <property type="molecule type" value="Genomic_DNA"/>
</dbReference>